<dbReference type="Pfam" id="PF00169">
    <property type="entry name" value="PH"/>
    <property type="match status" value="2"/>
</dbReference>
<evidence type="ECO:0000256" key="1">
    <source>
        <dbReference type="ARBA" id="ARBA00004496"/>
    </source>
</evidence>
<dbReference type="GO" id="GO:0005547">
    <property type="term" value="F:phosphatidylinositol-3,4,5-trisphosphate binding"/>
    <property type="evidence" value="ECO:0007669"/>
    <property type="project" value="InterPro"/>
</dbReference>
<dbReference type="Gene3D" id="3.10.20.90">
    <property type="entry name" value="Phosphatidylinositol 3-kinase Catalytic Subunit, Chain A, domain 1"/>
    <property type="match status" value="1"/>
</dbReference>
<sequence length="1524" mass="171361">MSSPCGPDSNIADWLATIHLERYRDVFKKHGYHLARDVASLDSHHLQQIGITATGHRKRILNLAQQTRMLSQAQEGLAAGDSRFQATEVLNAPQVGKDAMKAESGGATDAFGTQQLAALPGQASPPEKDPAPPPTKPVPKPRTVFPRSKPEQALAPVPPARTTVPTHSPGSDGATAAFVVLEGFVPGESSTDLESPETGPVPPAGPRAAVAMGMGASWLRARPGSPRPFSHRTSSECSSEGRSEDEESRSRLINRIIQNDTEGYSTVEAPRAEGTPFSLPAHLYPDEVLDDLTISPYASFTSLSEPRPTMLRGWLDKLSPQGNYVFQRRYVRFDGKNLMYFSSEKEPYPKGVIPLSVIEMARSTKDNKFQVFTSHRIFVFRAENEAQRNEWCSTLQKKVMDQRLVGSRPRPANTAHCQKSGTLELKGQKSKVFAALSLPEMWLYKSEQFFKMGIGICFIEMRGSTIREAKNRSFELITPSKIFSFVAESEREKREWMEALQEAIAEMLYDYEVAEKIWSNKANKYCADCWAHSPDWASINLCVVICKQWQHRSLGSNISKVQSLKLDTSVWSNEIVQLFIVLGNDRANRFWAARLPAAEALYPDASAEQRRDFVSRKYREGRYRLPHPHYATQEDVLQALCTAVAGPSLLKTTLQFFSSAEAGLAADPAACEVAPGADLCPHTREPGPEGVYNEITQPVTHSGYLYRAMAPPRLPGTKKNKEDFQRTWCSLERALLFFETEKCTEPLGHIESGDLISLGVSRAQALASLGPSERFRFTLELFLTGEKVQQLGTDGPEMLQSWASAIGKWFTPVSCHCLLGYEFQRVGQLRYKCMLNPERWQQAFFILQKAHLFICPAEDDGAEDSINLRRLQELNLIPSTETPEKKELLILVEMGRTFYLQGLSRADSAAWYTDIQASAGGRGNALRDQQLSRGDIPIIVDSCIAFITQYGLRHEGIYRKNGAKSRIKVLMEEFRRDARNVKLRINDNFIEDVTDVLKRFFRELEDPVFTLELHPQWKEAAEISSKPQRLERYKELIQRLPRLNHKTLAALIGHLYRVQKCADLNQMSTKNLSLLFAPSLFQTDGKGEQEVKVMEDLIDNYVSIFNIDEDQVSQMDLENSLITTWKDTQLSQAGDLIIEVYLEQKLPDCCVTLKVSPTMTAEELTNQVLEMRNVAASLDIWLTFEALENGELERPLHPKEKVLEQALQWCKLPEPSAAYLLVKKVPIGEGSCLFTGVKRETPKCGLLKCREEPPKLLGNKFQERYFVIRDRKLLLLKEKKSVKPEREWPLDAAKVYMGIRKKLKPPAQWGFTLTLDKQQLYLVCSGQAELWDWTTSILKAQHDDLRPVIMRRRSSSDLAKQKFGTMPLVPLHGDSTDTTMLSANQTLRRLHTRRTLSMFFPMKMHQDSLEEQQEKEVDADPVYEEVGNFPELAALELGQELLADLSAMPTVDRSKKPAPFPEQPPALALRSSLPSSPAQRVAGPSVTKALKKNVQPPSPINDKLIQELNSVILRKTEGQPPGPG</sequence>
<dbReference type="CDD" id="cd17228">
    <property type="entry name" value="RA_ARAP3"/>
    <property type="match status" value="1"/>
</dbReference>
<dbReference type="PROSITE" id="PS50238">
    <property type="entry name" value="RHOGAP"/>
    <property type="match status" value="1"/>
</dbReference>
<dbReference type="Pfam" id="PF00788">
    <property type="entry name" value="RA"/>
    <property type="match status" value="1"/>
</dbReference>
<evidence type="ECO:0000259" key="12">
    <source>
        <dbReference type="PROSITE" id="PS50238"/>
    </source>
</evidence>
<feature type="domain" description="PH" evidence="8">
    <location>
        <begin position="1240"/>
        <end position="1342"/>
    </location>
</feature>
<dbReference type="OrthoDB" id="29546at2759"/>
<feature type="domain" description="PH" evidence="8">
    <location>
        <begin position="308"/>
        <end position="400"/>
    </location>
</feature>
<dbReference type="InterPro" id="IPR011993">
    <property type="entry name" value="PH-like_dom_sf"/>
</dbReference>
<dbReference type="EMBL" id="WBNJ01000029">
    <property type="protein sequence ID" value="NXD77033.1"/>
    <property type="molecule type" value="Genomic_DNA"/>
</dbReference>
<feature type="domain" description="PH" evidence="8">
    <location>
        <begin position="416"/>
        <end position="505"/>
    </location>
</feature>
<dbReference type="SMART" id="SM00324">
    <property type="entry name" value="RhoGAP"/>
    <property type="match status" value="1"/>
</dbReference>
<feature type="compositionally biased region" description="Pro residues" evidence="7">
    <location>
        <begin position="131"/>
        <end position="140"/>
    </location>
</feature>
<dbReference type="Gene3D" id="1.10.555.10">
    <property type="entry name" value="Rho GTPase activation protein"/>
    <property type="match status" value="1"/>
</dbReference>
<dbReference type="InterPro" id="IPR008936">
    <property type="entry name" value="Rho_GTPase_activation_prot"/>
</dbReference>
<dbReference type="InterPro" id="IPR052227">
    <property type="entry name" value="Arf-Rho-GAP_ANK-PH_domain"/>
</dbReference>
<dbReference type="InterPro" id="IPR029071">
    <property type="entry name" value="Ubiquitin-like_domsf"/>
</dbReference>
<dbReference type="PROSITE" id="PS50003">
    <property type="entry name" value="PH_DOMAIN"/>
    <property type="match status" value="4"/>
</dbReference>
<dbReference type="SUPFAM" id="SSF57863">
    <property type="entry name" value="ArfGap/RecO-like zinc finger"/>
    <property type="match status" value="1"/>
</dbReference>
<feature type="region of interest" description="Disordered" evidence="7">
    <location>
        <begin position="219"/>
        <end position="249"/>
    </location>
</feature>
<dbReference type="Gene3D" id="1.10.220.150">
    <property type="entry name" value="Arf GTPase activating protein"/>
    <property type="match status" value="1"/>
</dbReference>
<evidence type="ECO:0000259" key="8">
    <source>
        <dbReference type="PROSITE" id="PS50003"/>
    </source>
</evidence>
<dbReference type="InterPro" id="IPR000198">
    <property type="entry name" value="RhoGAP_dom"/>
</dbReference>
<dbReference type="InterPro" id="IPR001164">
    <property type="entry name" value="ArfGAP_dom"/>
</dbReference>
<dbReference type="InterPro" id="IPR038508">
    <property type="entry name" value="ArfGAP_dom_sf"/>
</dbReference>
<keyword evidence="3" id="KW-0963">Cytoplasm</keyword>
<keyword evidence="6" id="KW-0862">Zinc</keyword>
<dbReference type="GO" id="GO:0007165">
    <property type="term" value="P:signal transduction"/>
    <property type="evidence" value="ECO:0007669"/>
    <property type="project" value="InterPro"/>
</dbReference>
<feature type="region of interest" description="Disordered" evidence="7">
    <location>
        <begin position="120"/>
        <end position="173"/>
    </location>
</feature>
<evidence type="ECO:0000256" key="4">
    <source>
        <dbReference type="ARBA" id="ARBA00022553"/>
    </source>
</evidence>
<dbReference type="Gene3D" id="2.30.29.30">
    <property type="entry name" value="Pleckstrin-homology domain (PH domain)/Phosphotyrosine-binding domain (PTB)"/>
    <property type="match status" value="5"/>
</dbReference>
<keyword evidence="14" id="KW-1185">Reference proteome</keyword>
<dbReference type="PROSITE" id="PS50200">
    <property type="entry name" value="RA"/>
    <property type="match status" value="1"/>
</dbReference>
<keyword evidence="6" id="KW-0479">Metal-binding</keyword>
<accession>A0A851YIY2</accession>
<dbReference type="Gene3D" id="1.10.150.50">
    <property type="entry name" value="Transcription Factor, Ets-1"/>
    <property type="match status" value="1"/>
</dbReference>
<evidence type="ECO:0000259" key="10">
    <source>
        <dbReference type="PROSITE" id="PS50115"/>
    </source>
</evidence>
<feature type="domain" description="PH" evidence="8">
    <location>
        <begin position="822"/>
        <end position="920"/>
    </location>
</feature>
<dbReference type="Proteomes" id="UP000648918">
    <property type="component" value="Unassembled WGS sequence"/>
</dbReference>
<dbReference type="CDD" id="cd04385">
    <property type="entry name" value="RhoGAP_ARAP"/>
    <property type="match status" value="1"/>
</dbReference>
<feature type="domain" description="Rho-GAP" evidence="12">
    <location>
        <begin position="924"/>
        <end position="1105"/>
    </location>
</feature>
<dbReference type="SMART" id="SM00105">
    <property type="entry name" value="ArfGap"/>
    <property type="match status" value="1"/>
</dbReference>
<feature type="non-terminal residue" evidence="13">
    <location>
        <position position="1"/>
    </location>
</feature>
<dbReference type="SUPFAM" id="SSF47769">
    <property type="entry name" value="SAM/Pointed domain"/>
    <property type="match status" value="1"/>
</dbReference>
<dbReference type="SUPFAM" id="SSF54236">
    <property type="entry name" value="Ubiquitin-like"/>
    <property type="match status" value="1"/>
</dbReference>
<evidence type="ECO:0000256" key="6">
    <source>
        <dbReference type="PROSITE-ProRule" id="PRU00288"/>
    </source>
</evidence>
<comment type="subcellular location">
    <subcellularLocation>
        <location evidence="1">Cytoplasm</location>
    </subcellularLocation>
</comment>
<dbReference type="InterPro" id="IPR037278">
    <property type="entry name" value="ARFGAP/RecO"/>
</dbReference>
<evidence type="ECO:0000259" key="9">
    <source>
        <dbReference type="PROSITE" id="PS50105"/>
    </source>
</evidence>
<dbReference type="GO" id="GO:0005096">
    <property type="term" value="F:GTPase activator activity"/>
    <property type="evidence" value="ECO:0007669"/>
    <property type="project" value="UniProtKB-KW"/>
</dbReference>
<evidence type="ECO:0000256" key="3">
    <source>
        <dbReference type="ARBA" id="ARBA00022490"/>
    </source>
</evidence>
<evidence type="ECO:0000256" key="2">
    <source>
        <dbReference type="ARBA" id="ARBA00022468"/>
    </source>
</evidence>
<dbReference type="GO" id="GO:0008270">
    <property type="term" value="F:zinc ion binding"/>
    <property type="evidence" value="ECO:0007669"/>
    <property type="project" value="UniProtKB-KW"/>
</dbReference>
<comment type="caution">
    <text evidence="13">The sequence shown here is derived from an EMBL/GenBank/DDBJ whole genome shotgun (WGS) entry which is preliminary data.</text>
</comment>
<evidence type="ECO:0000313" key="13">
    <source>
        <dbReference type="EMBL" id="NXD77033.1"/>
    </source>
</evidence>
<proteinExistence type="predicted"/>
<dbReference type="CDD" id="cd13253">
    <property type="entry name" value="PH1_ARAP"/>
    <property type="match status" value="1"/>
</dbReference>
<feature type="region of interest" description="Disordered" evidence="7">
    <location>
        <begin position="1450"/>
        <end position="1503"/>
    </location>
</feature>
<dbReference type="SUPFAM" id="SSF48350">
    <property type="entry name" value="GTPase activation domain, GAP"/>
    <property type="match status" value="1"/>
</dbReference>
<dbReference type="Pfam" id="PF07647">
    <property type="entry name" value="SAM_2"/>
    <property type="match status" value="1"/>
</dbReference>
<dbReference type="SUPFAM" id="SSF50729">
    <property type="entry name" value="PH domain-like"/>
    <property type="match status" value="5"/>
</dbReference>
<dbReference type="Pfam" id="PF00620">
    <property type="entry name" value="RhoGAP"/>
    <property type="match status" value="1"/>
</dbReference>
<evidence type="ECO:0000256" key="7">
    <source>
        <dbReference type="SAM" id="MobiDB-lite"/>
    </source>
</evidence>
<feature type="domain" description="Ras-associating" evidence="11">
    <location>
        <begin position="1134"/>
        <end position="1227"/>
    </location>
</feature>
<dbReference type="Pfam" id="PF01412">
    <property type="entry name" value="ArfGap"/>
    <property type="match status" value="1"/>
</dbReference>
<feature type="non-terminal residue" evidence="13">
    <location>
        <position position="1524"/>
    </location>
</feature>
<dbReference type="InterPro" id="IPR037858">
    <property type="entry name" value="RhoGAP_ARAP"/>
</dbReference>
<dbReference type="GO" id="GO:0005737">
    <property type="term" value="C:cytoplasm"/>
    <property type="evidence" value="ECO:0007669"/>
    <property type="project" value="UniProtKB-SubCell"/>
</dbReference>
<feature type="domain" description="SAM" evidence="9">
    <location>
        <begin position="6"/>
        <end position="70"/>
    </location>
</feature>
<dbReference type="PROSITE" id="PS50115">
    <property type="entry name" value="ARFGAP"/>
    <property type="match status" value="1"/>
</dbReference>
<feature type="compositionally biased region" description="Low complexity" evidence="7">
    <location>
        <begin position="1465"/>
        <end position="1478"/>
    </location>
</feature>
<evidence type="ECO:0000259" key="11">
    <source>
        <dbReference type="PROSITE" id="PS50200"/>
    </source>
</evidence>
<organism evidence="13 14">
    <name type="scientific">Halcyon senegalensis</name>
    <dbReference type="NCBI Taxonomy" id="342381"/>
    <lineage>
        <taxon>Eukaryota</taxon>
        <taxon>Metazoa</taxon>
        <taxon>Chordata</taxon>
        <taxon>Craniata</taxon>
        <taxon>Vertebrata</taxon>
        <taxon>Euteleostomi</taxon>
        <taxon>Archelosauria</taxon>
        <taxon>Archosauria</taxon>
        <taxon>Dinosauria</taxon>
        <taxon>Saurischia</taxon>
        <taxon>Theropoda</taxon>
        <taxon>Coelurosauria</taxon>
        <taxon>Aves</taxon>
        <taxon>Neognathae</taxon>
        <taxon>Neoaves</taxon>
        <taxon>Telluraves</taxon>
        <taxon>Coraciimorphae</taxon>
        <taxon>Coraciiformes</taxon>
        <taxon>Alcedinidae</taxon>
        <taxon>Halcyon</taxon>
    </lineage>
</organism>
<keyword evidence="2" id="KW-0343">GTPase activation</keyword>
<dbReference type="SMART" id="SM00454">
    <property type="entry name" value="SAM"/>
    <property type="match status" value="1"/>
</dbReference>
<name>A0A851YIY2_9AVES</name>
<dbReference type="FunFam" id="2.30.29.30:FF:000201">
    <property type="entry name" value="arf-GAP with Rho-GAP domain, ANK repeat and PH domain-containing protein 3"/>
    <property type="match status" value="1"/>
</dbReference>
<dbReference type="PROSITE" id="PS50105">
    <property type="entry name" value="SAM_DOMAIN"/>
    <property type="match status" value="1"/>
</dbReference>
<protein>
    <submittedName>
        <fullName evidence="13">ARAP3 protein</fullName>
    </submittedName>
</protein>
<gene>
    <name evidence="13" type="primary">Arap3</name>
    <name evidence="13" type="ORF">HALSEN_R10533</name>
</gene>
<reference evidence="13" key="1">
    <citation type="submission" date="2019-09" db="EMBL/GenBank/DDBJ databases">
        <title>Bird 10,000 Genomes (B10K) Project - Family phase.</title>
        <authorList>
            <person name="Zhang G."/>
        </authorList>
    </citation>
    <scope>NUCLEOTIDE SEQUENCE</scope>
    <source>
        <strain evidence="13">B10K-DU-024-03</strain>
        <tissue evidence="13">Muscle</tissue>
    </source>
</reference>
<feature type="domain" description="Arf-GAP" evidence="10">
    <location>
        <begin position="502"/>
        <end position="631"/>
    </location>
</feature>
<dbReference type="PANTHER" id="PTHR45899:SF4">
    <property type="entry name" value="ARF-GAP WITH RHO-GAP DOMAIN, ANK REPEAT AND PH DOMAIN-CONTAINING PROTEIN 3"/>
    <property type="match status" value="1"/>
</dbReference>
<dbReference type="PANTHER" id="PTHR45899">
    <property type="entry name" value="RHO GTPASE ACTIVATING PROTEIN AT 15B, ISOFORM C"/>
    <property type="match status" value="1"/>
</dbReference>
<dbReference type="InterPro" id="IPR013761">
    <property type="entry name" value="SAM/pointed_sf"/>
</dbReference>
<dbReference type="InterPro" id="IPR001849">
    <property type="entry name" value="PH_domain"/>
</dbReference>
<dbReference type="SMART" id="SM00233">
    <property type="entry name" value="PH"/>
    <property type="match status" value="5"/>
</dbReference>
<evidence type="ECO:0000256" key="5">
    <source>
        <dbReference type="ARBA" id="ARBA00022737"/>
    </source>
</evidence>
<keyword evidence="4" id="KW-0597">Phosphoprotein</keyword>
<keyword evidence="5" id="KW-0677">Repeat</keyword>
<dbReference type="InterPro" id="IPR000159">
    <property type="entry name" value="RA_dom"/>
</dbReference>
<keyword evidence="6" id="KW-0863">Zinc-finger</keyword>
<evidence type="ECO:0000313" key="14">
    <source>
        <dbReference type="Proteomes" id="UP000648918"/>
    </source>
</evidence>
<dbReference type="InterPro" id="IPR001660">
    <property type="entry name" value="SAM"/>
</dbReference>